<evidence type="ECO:0000313" key="3">
    <source>
        <dbReference type="EMBL" id="TEB36766.1"/>
    </source>
</evidence>
<feature type="region of interest" description="Disordered" evidence="1">
    <location>
        <begin position="231"/>
        <end position="264"/>
    </location>
</feature>
<dbReference type="OrthoDB" id="3022404at2759"/>
<evidence type="ECO:0000313" key="4">
    <source>
        <dbReference type="Proteomes" id="UP000298030"/>
    </source>
</evidence>
<name>A0A4Y7TRH4_COPMI</name>
<keyword evidence="2" id="KW-1133">Transmembrane helix</keyword>
<keyword evidence="4" id="KW-1185">Reference proteome</keyword>
<feature type="transmembrane region" description="Helical" evidence="2">
    <location>
        <begin position="57"/>
        <end position="78"/>
    </location>
</feature>
<dbReference type="Proteomes" id="UP000298030">
    <property type="component" value="Unassembled WGS sequence"/>
</dbReference>
<evidence type="ECO:0000256" key="1">
    <source>
        <dbReference type="SAM" id="MobiDB-lite"/>
    </source>
</evidence>
<sequence>MAQDLVANLPNYAVVSVLGCEIFARTTNISIVVTHFSAEGTLWVCLYALMEGKKRHFYILVLVFLAFTIPIQILQGFATMTQTALPLDPLTQALGFPCSFYPPNHMNLYSIATYLAVARNLVALILGMYTFTVRYRKQKNALIRVIKREGGMYFLSTLILKFFEALKATPKSPIKDKYTIIWSLNWLCVNVFAERLLLLLKKIDHPGTQAVVSELMFAGEKTRPTMEIFEEDSQTASEDTVGGLSSRVERMGEVKSREPGLAPV</sequence>
<keyword evidence="2" id="KW-0812">Transmembrane</keyword>
<dbReference type="AlphaFoldDB" id="A0A4Y7TRH4"/>
<feature type="transmembrane region" description="Helical" evidence="2">
    <location>
        <begin position="111"/>
        <end position="131"/>
    </location>
</feature>
<accession>A0A4Y7TRH4</accession>
<feature type="compositionally biased region" description="Basic and acidic residues" evidence="1">
    <location>
        <begin position="247"/>
        <end position="258"/>
    </location>
</feature>
<protein>
    <submittedName>
        <fullName evidence="3">Uncharacterized protein</fullName>
    </submittedName>
</protein>
<keyword evidence="2" id="KW-0472">Membrane</keyword>
<organism evidence="3 4">
    <name type="scientific">Coprinellus micaceus</name>
    <name type="common">Glistening ink-cap mushroom</name>
    <name type="synonym">Coprinus micaceus</name>
    <dbReference type="NCBI Taxonomy" id="71717"/>
    <lineage>
        <taxon>Eukaryota</taxon>
        <taxon>Fungi</taxon>
        <taxon>Dikarya</taxon>
        <taxon>Basidiomycota</taxon>
        <taxon>Agaricomycotina</taxon>
        <taxon>Agaricomycetes</taxon>
        <taxon>Agaricomycetidae</taxon>
        <taxon>Agaricales</taxon>
        <taxon>Agaricineae</taxon>
        <taxon>Psathyrellaceae</taxon>
        <taxon>Coprinellus</taxon>
    </lineage>
</organism>
<dbReference type="EMBL" id="QPFP01000005">
    <property type="protein sequence ID" value="TEB36766.1"/>
    <property type="molecule type" value="Genomic_DNA"/>
</dbReference>
<comment type="caution">
    <text evidence="3">The sequence shown here is derived from an EMBL/GenBank/DDBJ whole genome shotgun (WGS) entry which is preliminary data.</text>
</comment>
<gene>
    <name evidence="3" type="ORF">FA13DRAFT_1787124</name>
</gene>
<reference evidence="3 4" key="1">
    <citation type="journal article" date="2019" name="Nat. Ecol. Evol.">
        <title>Megaphylogeny resolves global patterns of mushroom evolution.</title>
        <authorList>
            <person name="Varga T."/>
            <person name="Krizsan K."/>
            <person name="Foldi C."/>
            <person name="Dima B."/>
            <person name="Sanchez-Garcia M."/>
            <person name="Sanchez-Ramirez S."/>
            <person name="Szollosi G.J."/>
            <person name="Szarkandi J.G."/>
            <person name="Papp V."/>
            <person name="Albert L."/>
            <person name="Andreopoulos W."/>
            <person name="Angelini C."/>
            <person name="Antonin V."/>
            <person name="Barry K.W."/>
            <person name="Bougher N.L."/>
            <person name="Buchanan P."/>
            <person name="Buyck B."/>
            <person name="Bense V."/>
            <person name="Catcheside P."/>
            <person name="Chovatia M."/>
            <person name="Cooper J."/>
            <person name="Damon W."/>
            <person name="Desjardin D."/>
            <person name="Finy P."/>
            <person name="Geml J."/>
            <person name="Haridas S."/>
            <person name="Hughes K."/>
            <person name="Justo A."/>
            <person name="Karasinski D."/>
            <person name="Kautmanova I."/>
            <person name="Kiss B."/>
            <person name="Kocsube S."/>
            <person name="Kotiranta H."/>
            <person name="LaButti K.M."/>
            <person name="Lechner B.E."/>
            <person name="Liimatainen K."/>
            <person name="Lipzen A."/>
            <person name="Lukacs Z."/>
            <person name="Mihaltcheva S."/>
            <person name="Morgado L.N."/>
            <person name="Niskanen T."/>
            <person name="Noordeloos M.E."/>
            <person name="Ohm R.A."/>
            <person name="Ortiz-Santana B."/>
            <person name="Ovrebo C."/>
            <person name="Racz N."/>
            <person name="Riley R."/>
            <person name="Savchenko A."/>
            <person name="Shiryaev A."/>
            <person name="Soop K."/>
            <person name="Spirin V."/>
            <person name="Szebenyi C."/>
            <person name="Tomsovsky M."/>
            <person name="Tulloss R.E."/>
            <person name="Uehling J."/>
            <person name="Grigoriev I.V."/>
            <person name="Vagvolgyi C."/>
            <person name="Papp T."/>
            <person name="Martin F.M."/>
            <person name="Miettinen O."/>
            <person name="Hibbett D.S."/>
            <person name="Nagy L.G."/>
        </authorList>
    </citation>
    <scope>NUCLEOTIDE SEQUENCE [LARGE SCALE GENOMIC DNA]</scope>
    <source>
        <strain evidence="3 4">FP101781</strain>
    </source>
</reference>
<proteinExistence type="predicted"/>
<evidence type="ECO:0000256" key="2">
    <source>
        <dbReference type="SAM" id="Phobius"/>
    </source>
</evidence>